<dbReference type="InterPro" id="IPR012347">
    <property type="entry name" value="Ferritin-like"/>
</dbReference>
<name>A0A857DIG8_9FIRM</name>
<gene>
    <name evidence="1" type="ORF">GQ588_08825</name>
</gene>
<dbReference type="RefSeq" id="WP_019225973.1">
    <property type="nucleotide sequence ID" value="NZ_CP046996.1"/>
</dbReference>
<dbReference type="EMBL" id="CP046996">
    <property type="protein sequence ID" value="QHA00727.1"/>
    <property type="molecule type" value="Genomic_DNA"/>
</dbReference>
<accession>A0A857DIG8</accession>
<dbReference type="AlphaFoldDB" id="A0A857DIG8"/>
<dbReference type="Gene3D" id="1.20.1260.10">
    <property type="match status" value="1"/>
</dbReference>
<evidence type="ECO:0008006" key="3">
    <source>
        <dbReference type="Google" id="ProtNLM"/>
    </source>
</evidence>
<evidence type="ECO:0000313" key="2">
    <source>
        <dbReference type="Proteomes" id="UP000430508"/>
    </source>
</evidence>
<reference evidence="1 2" key="1">
    <citation type="submission" date="2019-12" db="EMBL/GenBank/DDBJ databases">
        <title>Sequence classification of anaerobic respiratory reductive dehalogenases: First we see many, then we see few.</title>
        <authorList>
            <person name="Molenda O."/>
            <person name="Puentes Jacome L.A."/>
            <person name="Cao X."/>
            <person name="Nesbo C.L."/>
            <person name="Tang S."/>
            <person name="Morson N."/>
            <person name="Patron J."/>
            <person name="Lomheim L."/>
            <person name="Wishart D.S."/>
            <person name="Edwards E.A."/>
        </authorList>
    </citation>
    <scope>NUCLEOTIDE SEQUENCE [LARGE SCALE GENOMIC DNA]</scope>
    <source>
        <strain evidence="1 2">12DCA</strain>
    </source>
</reference>
<dbReference type="Proteomes" id="UP000430508">
    <property type="component" value="Chromosome"/>
</dbReference>
<protein>
    <recommendedName>
        <fullName evidence="3">DUF3231 family protein</fullName>
    </recommendedName>
</protein>
<evidence type="ECO:0000313" key="1">
    <source>
        <dbReference type="EMBL" id="QHA00727.1"/>
    </source>
</evidence>
<sequence>MNILEKATAKSNSIVQNIIDHEPVNYIEAGLQYQIVLMGRFQASIITTLYNHAEDPELRVLLKDARDSLVERTVKMSEDFLRSEDVKLPTIQFPERSLEEYQDIPDHLHFSDMEIALLLLEMSASSQMALLTAINQSYHLEIGNRLRKELNMGFDWAYRLEQLMLQRNWLPKIAKIVH</sequence>
<organism evidence="1 2">
    <name type="scientific">Dehalobacter restrictus</name>
    <dbReference type="NCBI Taxonomy" id="55583"/>
    <lineage>
        <taxon>Bacteria</taxon>
        <taxon>Bacillati</taxon>
        <taxon>Bacillota</taxon>
        <taxon>Clostridia</taxon>
        <taxon>Eubacteriales</taxon>
        <taxon>Desulfitobacteriaceae</taxon>
        <taxon>Dehalobacter</taxon>
    </lineage>
</organism>
<proteinExistence type="predicted"/>